<sequence length="552" mass="61130">MADNQPSSRGTTPGVSTGVKRPHEEDHVPVVPSPLNPDSAARPRTAPRPPPREQREKRETLKKREATGGSRANTPDARAKGKASSSVLAPLNYAVDTLRPSDFEAPKDPSFISHEPPLFTPDGSRELKRPLDHASNRRQFRYYPCVADPLFRHKHYYRQSDVKPFEPRLSFEDSDKWIHFDDSATIFTNERGWRMSRGNVVAREGRHYFEVQVISGVPKEGPPVPKGQEDNPQPHIRIGWARREAPLDAPVGFDGYSYGIKDINLETMHKSRPGKLYNHNSKSAKKGKPATTVVEDDHLREGDVIGLEIKLPSISIHRRVVDGIYNPAVDTTDGFGEPIENAHDIIRDRIAVPFKGNNWFEVNEYQPTKPMETYADRGAFNVVNPSPNHSEVALRSLPHSSIRVFKNGKLVGTAFEGLMSFLPPASSPVASNNPLVRAGLDDGMVGYFPAVAAFCGGVAQVNFGPNFWCPPPEMATEESSGKDKEELDGRKLRAIGVRYKEQIAEDVLWDIIDEVGFFAIRPGDDVNDGRNGGGMAPPTARGIASLKEDEGF</sequence>
<dbReference type="InterPro" id="IPR013320">
    <property type="entry name" value="ConA-like_dom_sf"/>
</dbReference>
<comment type="similarity">
    <text evidence="3">Belongs to the cclA family.</text>
</comment>
<feature type="compositionally biased region" description="Polar residues" evidence="4">
    <location>
        <begin position="1"/>
        <end position="15"/>
    </location>
</feature>
<feature type="region of interest" description="Disordered" evidence="4">
    <location>
        <begin position="271"/>
        <end position="291"/>
    </location>
</feature>
<reference evidence="6 7" key="1">
    <citation type="submission" date="2024-04" db="EMBL/GenBank/DDBJ databases">
        <title>Phyllosticta paracitricarpa is synonymous to the EU quarantine fungus P. citricarpa based on phylogenomic analyses.</title>
        <authorList>
            <consortium name="Lawrence Berkeley National Laboratory"/>
            <person name="Van Ingen-Buijs V.A."/>
            <person name="Van Westerhoven A.C."/>
            <person name="Haridas S."/>
            <person name="Skiadas P."/>
            <person name="Martin F."/>
            <person name="Groenewald J.Z."/>
            <person name="Crous P.W."/>
            <person name="Seidl M.F."/>
        </authorList>
    </citation>
    <scope>NUCLEOTIDE SEQUENCE [LARGE SCALE GENOMIC DNA]</scope>
    <source>
        <strain evidence="6 7">CBS 123374</strain>
    </source>
</reference>
<comment type="subcellular location">
    <subcellularLocation>
        <location evidence="1">Nucleus</location>
    </subcellularLocation>
</comment>
<dbReference type="InterPro" id="IPR003877">
    <property type="entry name" value="SPRY_dom"/>
</dbReference>
<dbReference type="CDD" id="cd12872">
    <property type="entry name" value="SPRY_Ash2"/>
    <property type="match status" value="1"/>
</dbReference>
<evidence type="ECO:0000256" key="3">
    <source>
        <dbReference type="ARBA" id="ARBA00038149"/>
    </source>
</evidence>
<dbReference type="InterPro" id="IPR043136">
    <property type="entry name" value="B30.2/SPRY_sf"/>
</dbReference>
<dbReference type="InterPro" id="IPR037353">
    <property type="entry name" value="ASH2"/>
</dbReference>
<evidence type="ECO:0000256" key="4">
    <source>
        <dbReference type="SAM" id="MobiDB-lite"/>
    </source>
</evidence>
<dbReference type="EMBL" id="JBBWRZ010000007">
    <property type="protein sequence ID" value="KAK8232396.1"/>
    <property type="molecule type" value="Genomic_DNA"/>
</dbReference>
<evidence type="ECO:0000256" key="1">
    <source>
        <dbReference type="ARBA" id="ARBA00004123"/>
    </source>
</evidence>
<dbReference type="SUPFAM" id="SSF49899">
    <property type="entry name" value="Concanavalin A-like lectins/glucanases"/>
    <property type="match status" value="1"/>
</dbReference>
<evidence type="ECO:0000256" key="2">
    <source>
        <dbReference type="ARBA" id="ARBA00023242"/>
    </source>
</evidence>
<dbReference type="Gene3D" id="2.60.120.920">
    <property type="match status" value="1"/>
</dbReference>
<dbReference type="SMART" id="SM00449">
    <property type="entry name" value="SPRY"/>
    <property type="match status" value="1"/>
</dbReference>
<feature type="domain" description="SPRY" evidence="5">
    <location>
        <begin position="204"/>
        <end position="467"/>
    </location>
</feature>
<dbReference type="PANTHER" id="PTHR10598:SF0">
    <property type="entry name" value="SET1_ASH2 HISTONE METHYLTRANSFERASE COMPLEX SUBUNIT ASH2"/>
    <property type="match status" value="1"/>
</dbReference>
<dbReference type="PANTHER" id="PTHR10598">
    <property type="entry name" value="SET1/ASH2 HISTONE METHYLTRANSFERASE COMPLEX SUBUNIT ASH2"/>
    <property type="match status" value="1"/>
</dbReference>
<keyword evidence="2" id="KW-0539">Nucleus</keyword>
<gene>
    <name evidence="6" type="ORF">HDK90DRAFT_490005</name>
</gene>
<feature type="region of interest" description="Disordered" evidence="4">
    <location>
        <begin position="1"/>
        <end position="85"/>
    </location>
</feature>
<evidence type="ECO:0000313" key="6">
    <source>
        <dbReference type="EMBL" id="KAK8232396.1"/>
    </source>
</evidence>
<organism evidence="6 7">
    <name type="scientific">Phyllosticta capitalensis</name>
    <dbReference type="NCBI Taxonomy" id="121624"/>
    <lineage>
        <taxon>Eukaryota</taxon>
        <taxon>Fungi</taxon>
        <taxon>Dikarya</taxon>
        <taxon>Ascomycota</taxon>
        <taxon>Pezizomycotina</taxon>
        <taxon>Dothideomycetes</taxon>
        <taxon>Dothideomycetes incertae sedis</taxon>
        <taxon>Botryosphaeriales</taxon>
        <taxon>Phyllostictaceae</taxon>
        <taxon>Phyllosticta</taxon>
    </lineage>
</organism>
<accession>A0ABR1YM79</accession>
<comment type="caution">
    <text evidence="6">The sequence shown here is derived from an EMBL/GenBank/DDBJ whole genome shotgun (WGS) entry which is preliminary data.</text>
</comment>
<keyword evidence="7" id="KW-1185">Reference proteome</keyword>
<feature type="region of interest" description="Disordered" evidence="4">
    <location>
        <begin position="106"/>
        <end position="126"/>
    </location>
</feature>
<name>A0ABR1YM79_9PEZI</name>
<feature type="compositionally biased region" description="Basic and acidic residues" evidence="4">
    <location>
        <begin position="50"/>
        <end position="66"/>
    </location>
</feature>
<feature type="region of interest" description="Disordered" evidence="4">
    <location>
        <begin position="527"/>
        <end position="552"/>
    </location>
</feature>
<evidence type="ECO:0000313" key="7">
    <source>
        <dbReference type="Proteomes" id="UP001492380"/>
    </source>
</evidence>
<protein>
    <submittedName>
        <fullName evidence="6">Ash2-trithorax family protein</fullName>
    </submittedName>
</protein>
<evidence type="ECO:0000259" key="5">
    <source>
        <dbReference type="SMART" id="SM00449"/>
    </source>
</evidence>
<dbReference type="Proteomes" id="UP001492380">
    <property type="component" value="Unassembled WGS sequence"/>
</dbReference>
<proteinExistence type="inferred from homology"/>